<evidence type="ECO:0000313" key="2">
    <source>
        <dbReference type="Proteomes" id="UP000265520"/>
    </source>
</evidence>
<organism evidence="1 2">
    <name type="scientific">Trifolium medium</name>
    <dbReference type="NCBI Taxonomy" id="97028"/>
    <lineage>
        <taxon>Eukaryota</taxon>
        <taxon>Viridiplantae</taxon>
        <taxon>Streptophyta</taxon>
        <taxon>Embryophyta</taxon>
        <taxon>Tracheophyta</taxon>
        <taxon>Spermatophyta</taxon>
        <taxon>Magnoliopsida</taxon>
        <taxon>eudicotyledons</taxon>
        <taxon>Gunneridae</taxon>
        <taxon>Pentapetalae</taxon>
        <taxon>rosids</taxon>
        <taxon>fabids</taxon>
        <taxon>Fabales</taxon>
        <taxon>Fabaceae</taxon>
        <taxon>Papilionoideae</taxon>
        <taxon>50 kb inversion clade</taxon>
        <taxon>NPAAA clade</taxon>
        <taxon>Hologalegina</taxon>
        <taxon>IRL clade</taxon>
        <taxon>Trifolieae</taxon>
        <taxon>Trifolium</taxon>
    </lineage>
</organism>
<name>A0A392MPM5_9FABA</name>
<dbReference type="EMBL" id="LXQA010016111">
    <property type="protein sequence ID" value="MCH89417.1"/>
    <property type="molecule type" value="Genomic_DNA"/>
</dbReference>
<comment type="caution">
    <text evidence="1">The sequence shown here is derived from an EMBL/GenBank/DDBJ whole genome shotgun (WGS) entry which is preliminary data.</text>
</comment>
<accession>A0A392MPM5</accession>
<reference evidence="1 2" key="1">
    <citation type="journal article" date="2018" name="Front. Plant Sci.">
        <title>Red Clover (Trifolium pratense) and Zigzag Clover (T. medium) - A Picture of Genomic Similarities and Differences.</title>
        <authorList>
            <person name="Dluhosova J."/>
            <person name="Istvanek J."/>
            <person name="Nedelnik J."/>
            <person name="Repkova J."/>
        </authorList>
    </citation>
    <scope>NUCLEOTIDE SEQUENCE [LARGE SCALE GENOMIC DNA]</scope>
    <source>
        <strain evidence="2">cv. 10/8</strain>
        <tissue evidence="1">Leaf</tissue>
    </source>
</reference>
<gene>
    <name evidence="1" type="ORF">A2U01_0010313</name>
</gene>
<keyword evidence="2" id="KW-1185">Reference proteome</keyword>
<evidence type="ECO:0000313" key="1">
    <source>
        <dbReference type="EMBL" id="MCH89417.1"/>
    </source>
</evidence>
<dbReference type="Proteomes" id="UP000265520">
    <property type="component" value="Unassembled WGS sequence"/>
</dbReference>
<dbReference type="AlphaFoldDB" id="A0A392MPM5"/>
<proteinExistence type="predicted"/>
<protein>
    <submittedName>
        <fullName evidence="1">Uncharacterized protein</fullName>
    </submittedName>
</protein>
<sequence length="121" mass="13886">MFHLQKQEYGWVEHPNGKRCGVLLCLDDGECHMNSGRVVAREFGFVQPTEVILDYQIYDNRFSMTIIKNEDLVIVSSDDSVSDQIVISEDESVDNLSDLSDASNIVLHDFLDDRLYGWKLK</sequence>
<feature type="non-terminal residue" evidence="1">
    <location>
        <position position="121"/>
    </location>
</feature>